<keyword evidence="1" id="KW-0732">Signal</keyword>
<protein>
    <submittedName>
        <fullName evidence="2">Uncharacterized protein</fullName>
    </submittedName>
</protein>
<dbReference type="RefSeq" id="XP_040763242.1">
    <property type="nucleotide sequence ID" value="XM_040904574.1"/>
</dbReference>
<organism evidence="2 3">
    <name type="scientific">Laetiporus sulphureus 93-53</name>
    <dbReference type="NCBI Taxonomy" id="1314785"/>
    <lineage>
        <taxon>Eukaryota</taxon>
        <taxon>Fungi</taxon>
        <taxon>Dikarya</taxon>
        <taxon>Basidiomycota</taxon>
        <taxon>Agaricomycotina</taxon>
        <taxon>Agaricomycetes</taxon>
        <taxon>Polyporales</taxon>
        <taxon>Laetiporus</taxon>
    </lineage>
</organism>
<feature type="signal peptide" evidence="1">
    <location>
        <begin position="1"/>
        <end position="23"/>
    </location>
</feature>
<dbReference type="InParanoid" id="A0A165DRW1"/>
<name>A0A165DRW1_9APHY</name>
<dbReference type="EMBL" id="KV427629">
    <property type="protein sequence ID" value="KZT05502.1"/>
    <property type="molecule type" value="Genomic_DNA"/>
</dbReference>
<dbReference type="GeneID" id="63821604"/>
<dbReference type="Proteomes" id="UP000076871">
    <property type="component" value="Unassembled WGS sequence"/>
</dbReference>
<evidence type="ECO:0000256" key="1">
    <source>
        <dbReference type="SAM" id="SignalP"/>
    </source>
</evidence>
<feature type="chain" id="PRO_5007856770" evidence="1">
    <location>
        <begin position="24"/>
        <end position="151"/>
    </location>
</feature>
<evidence type="ECO:0000313" key="2">
    <source>
        <dbReference type="EMBL" id="KZT05502.1"/>
    </source>
</evidence>
<reference evidence="2 3" key="1">
    <citation type="journal article" date="2016" name="Mol. Biol. Evol.">
        <title>Comparative Genomics of Early-Diverging Mushroom-Forming Fungi Provides Insights into the Origins of Lignocellulose Decay Capabilities.</title>
        <authorList>
            <person name="Nagy L.G."/>
            <person name="Riley R."/>
            <person name="Tritt A."/>
            <person name="Adam C."/>
            <person name="Daum C."/>
            <person name="Floudas D."/>
            <person name="Sun H."/>
            <person name="Yadav J.S."/>
            <person name="Pangilinan J."/>
            <person name="Larsson K.H."/>
            <person name="Matsuura K."/>
            <person name="Barry K."/>
            <person name="Labutti K."/>
            <person name="Kuo R."/>
            <person name="Ohm R.A."/>
            <person name="Bhattacharya S.S."/>
            <person name="Shirouzu T."/>
            <person name="Yoshinaga Y."/>
            <person name="Martin F.M."/>
            <person name="Grigoriev I.V."/>
            <person name="Hibbett D.S."/>
        </authorList>
    </citation>
    <scope>NUCLEOTIDE SEQUENCE [LARGE SCALE GENOMIC DNA]</scope>
    <source>
        <strain evidence="2 3">93-53</strain>
    </source>
</reference>
<evidence type="ECO:0000313" key="3">
    <source>
        <dbReference type="Proteomes" id="UP000076871"/>
    </source>
</evidence>
<sequence>MSSFMLMGFFAVAGGQRSTSVNAQRGTSTFYNYYFTAIQCSSGDLLLTQLRIYSPRDDIPLSDNTVIFSVAHVHVPANATVLLDTFSVYPFPGDSNDNNYQSPIPDMPYPYAIDLDTVLLKHDILADGKSKAFLVEVHECVHDEQRSSSLQ</sequence>
<keyword evidence="3" id="KW-1185">Reference proteome</keyword>
<accession>A0A165DRW1</accession>
<dbReference type="AlphaFoldDB" id="A0A165DRW1"/>
<dbReference type="OrthoDB" id="2801586at2759"/>
<proteinExistence type="predicted"/>
<gene>
    <name evidence="2" type="ORF">LAESUDRAFT_655703</name>
</gene>